<dbReference type="PRINTS" id="PR00344">
    <property type="entry name" value="BCTRLSENSOR"/>
</dbReference>
<evidence type="ECO:0000256" key="3">
    <source>
        <dbReference type="ARBA" id="ARBA00012438"/>
    </source>
</evidence>
<keyword evidence="8" id="KW-1133">Transmembrane helix</keyword>
<keyword evidence="11" id="KW-1185">Reference proteome</keyword>
<dbReference type="InterPro" id="IPR003594">
    <property type="entry name" value="HATPase_dom"/>
</dbReference>
<dbReference type="Pfam" id="PF00512">
    <property type="entry name" value="HisKA"/>
    <property type="match status" value="1"/>
</dbReference>
<dbReference type="Pfam" id="PF02518">
    <property type="entry name" value="HATPase_c"/>
    <property type="match status" value="1"/>
</dbReference>
<dbReference type="SMART" id="SM00388">
    <property type="entry name" value="HisKA"/>
    <property type="match status" value="1"/>
</dbReference>
<dbReference type="Proteomes" id="UP000323221">
    <property type="component" value="Unassembled WGS sequence"/>
</dbReference>
<dbReference type="SUPFAM" id="SSF55874">
    <property type="entry name" value="ATPase domain of HSP90 chaperone/DNA topoisomerase II/histidine kinase"/>
    <property type="match status" value="1"/>
</dbReference>
<dbReference type="InterPro" id="IPR050736">
    <property type="entry name" value="Sensor_HK_Regulatory"/>
</dbReference>
<evidence type="ECO:0000256" key="4">
    <source>
        <dbReference type="ARBA" id="ARBA00022553"/>
    </source>
</evidence>
<dbReference type="PROSITE" id="PS50109">
    <property type="entry name" value="HIS_KIN"/>
    <property type="match status" value="1"/>
</dbReference>
<evidence type="ECO:0000313" key="11">
    <source>
        <dbReference type="Proteomes" id="UP000323221"/>
    </source>
</evidence>
<comment type="caution">
    <text evidence="10">The sequence shown here is derived from an EMBL/GenBank/DDBJ whole genome shotgun (WGS) entry which is preliminary data.</text>
</comment>
<dbReference type="Gene3D" id="3.30.565.10">
    <property type="entry name" value="Histidine kinase-like ATPase, C-terminal domain"/>
    <property type="match status" value="1"/>
</dbReference>
<gene>
    <name evidence="10" type="ORF">FQ330_11305</name>
</gene>
<evidence type="ECO:0000313" key="10">
    <source>
        <dbReference type="EMBL" id="KAA6431342.1"/>
    </source>
</evidence>
<keyword evidence="7" id="KW-0902">Two-component regulatory system</keyword>
<dbReference type="Gene3D" id="1.10.287.130">
    <property type="match status" value="1"/>
</dbReference>
<dbReference type="CDD" id="cd00082">
    <property type="entry name" value="HisKA"/>
    <property type="match status" value="1"/>
</dbReference>
<dbReference type="SMART" id="SM00387">
    <property type="entry name" value="HATPase_c"/>
    <property type="match status" value="1"/>
</dbReference>
<dbReference type="GO" id="GO:0000155">
    <property type="term" value="F:phosphorelay sensor kinase activity"/>
    <property type="evidence" value="ECO:0007669"/>
    <property type="project" value="InterPro"/>
</dbReference>
<evidence type="ECO:0000256" key="5">
    <source>
        <dbReference type="ARBA" id="ARBA00022679"/>
    </source>
</evidence>
<sequence>MSSAVVDVPPSAEPERAPRRVPPWWTWPIAAAVVFAAALAGVLFAPQGTTVAVWWPAAGLSVLFALLQPASRMPAAVLLVLAATMAANLAAGRPPALLGWGRRDFRLSTIGAGVRFAAAAVAGGVVAGVLGAAAIALLSGGAPWPVAGFIAASHAAAVGMIAPFALLPRRLPVRATRAEMAVQALALAVVIGVVFHPDTALPLTFAPYPLLAWAAFRFPIRIVLLETLLAGLAMLALTLAGGGVLGAPTTDAITGAALLEVFLVTFTGLAVVLTAAQYELRATGRQLEASTRLLTGSVIDARVGLTIVHRDAALARLTWANRVARELLAPELDGDRWDGPTRAAAARALSTGEQATVVDAGGRTITVAANRIHGDEELFAVQLLDVTAILQAQQARADADVEAAAARTIRAELERQRDDFLATTSHELRTPITSIVGFAELVAESDAVAETERSWLAVIERNAQRLSELVEDLLTLSGGATAPPRPQTPERVDCAAVLEEVAGGQRLVSERKGLAVEVDAGAHVVLASRSDVERAVSNLLANAIKFTPEGGGIRLSADRDAAAGEVVVEVADTGPGMSDEELVHAFDRFYRAPGAERDNIPGTGLGLSIVAELARRNGGSAALRRNAAGGITASLRLPSAP</sequence>
<evidence type="ECO:0000259" key="9">
    <source>
        <dbReference type="PROSITE" id="PS50109"/>
    </source>
</evidence>
<keyword evidence="6 10" id="KW-0418">Kinase</keyword>
<evidence type="ECO:0000256" key="1">
    <source>
        <dbReference type="ARBA" id="ARBA00000085"/>
    </source>
</evidence>
<dbReference type="InterPro" id="IPR003661">
    <property type="entry name" value="HisK_dim/P_dom"/>
</dbReference>
<feature type="domain" description="Histidine kinase" evidence="9">
    <location>
        <begin position="423"/>
        <end position="641"/>
    </location>
</feature>
<dbReference type="InterPro" id="IPR004358">
    <property type="entry name" value="Sig_transdc_His_kin-like_C"/>
</dbReference>
<feature type="transmembrane region" description="Helical" evidence="8">
    <location>
        <begin position="227"/>
        <end position="247"/>
    </location>
</feature>
<dbReference type="EC" id="2.7.13.3" evidence="3"/>
<dbReference type="SUPFAM" id="SSF47384">
    <property type="entry name" value="Homodimeric domain of signal transducing histidine kinase"/>
    <property type="match status" value="1"/>
</dbReference>
<dbReference type="GO" id="GO:0005886">
    <property type="term" value="C:plasma membrane"/>
    <property type="evidence" value="ECO:0007669"/>
    <property type="project" value="UniProtKB-SubCell"/>
</dbReference>
<keyword evidence="5" id="KW-0808">Transferase</keyword>
<feature type="transmembrane region" description="Helical" evidence="8">
    <location>
        <begin position="253"/>
        <end position="276"/>
    </location>
</feature>
<feature type="transmembrane region" description="Helical" evidence="8">
    <location>
        <begin position="73"/>
        <end position="91"/>
    </location>
</feature>
<comment type="catalytic activity">
    <reaction evidence="1">
        <text>ATP + protein L-histidine = ADP + protein N-phospho-L-histidine.</text>
        <dbReference type="EC" id="2.7.13.3"/>
    </reaction>
</comment>
<reference evidence="10 11" key="1">
    <citation type="submission" date="2019-08" db="EMBL/GenBank/DDBJ databases">
        <title>Agrococcus lahaulensis sp. nov., isolated from a cold desert of the Indian Himalayas.</title>
        <authorList>
            <person name="Qu J.H."/>
        </authorList>
    </citation>
    <scope>NUCLEOTIDE SEQUENCE [LARGE SCALE GENOMIC DNA]</scope>
    <source>
        <strain evidence="10 11">NS18</strain>
    </source>
</reference>
<proteinExistence type="predicted"/>
<evidence type="ECO:0000256" key="8">
    <source>
        <dbReference type="SAM" id="Phobius"/>
    </source>
</evidence>
<keyword evidence="8" id="KW-0812">Transmembrane</keyword>
<dbReference type="PANTHER" id="PTHR43711:SF1">
    <property type="entry name" value="HISTIDINE KINASE 1"/>
    <property type="match status" value="1"/>
</dbReference>
<evidence type="ECO:0000256" key="2">
    <source>
        <dbReference type="ARBA" id="ARBA00004236"/>
    </source>
</evidence>
<comment type="subcellular location">
    <subcellularLocation>
        <location evidence="2">Cell membrane</location>
    </subcellularLocation>
</comment>
<dbReference type="CDD" id="cd00075">
    <property type="entry name" value="HATPase"/>
    <property type="match status" value="1"/>
</dbReference>
<feature type="transmembrane region" description="Helical" evidence="8">
    <location>
        <begin position="24"/>
        <end position="44"/>
    </location>
</feature>
<dbReference type="InterPro" id="IPR005467">
    <property type="entry name" value="His_kinase_dom"/>
</dbReference>
<dbReference type="RefSeq" id="WP_146357619.1">
    <property type="nucleotide sequence ID" value="NZ_VOIR01000016.1"/>
</dbReference>
<dbReference type="FunFam" id="1.10.287.130:FF:000001">
    <property type="entry name" value="Two-component sensor histidine kinase"/>
    <property type="match status" value="1"/>
</dbReference>
<accession>A0A5M8Q9V9</accession>
<dbReference type="AlphaFoldDB" id="A0A5M8Q9V9"/>
<dbReference type="InterPro" id="IPR036890">
    <property type="entry name" value="HATPase_C_sf"/>
</dbReference>
<feature type="transmembrane region" description="Helical" evidence="8">
    <location>
        <begin position="144"/>
        <end position="166"/>
    </location>
</feature>
<dbReference type="OrthoDB" id="9757990at2"/>
<feature type="transmembrane region" description="Helical" evidence="8">
    <location>
        <begin position="112"/>
        <end position="138"/>
    </location>
</feature>
<feature type="transmembrane region" description="Helical" evidence="8">
    <location>
        <begin position="178"/>
        <end position="195"/>
    </location>
</feature>
<protein>
    <recommendedName>
        <fullName evidence="3">histidine kinase</fullName>
        <ecNumber evidence="3">2.7.13.3</ecNumber>
    </recommendedName>
</protein>
<name>A0A5M8Q9V9_9MICO</name>
<evidence type="ECO:0000256" key="6">
    <source>
        <dbReference type="ARBA" id="ARBA00022777"/>
    </source>
</evidence>
<organism evidence="10 11">
    <name type="scientific">Agrococcus sediminis</name>
    <dbReference type="NCBI Taxonomy" id="2599924"/>
    <lineage>
        <taxon>Bacteria</taxon>
        <taxon>Bacillati</taxon>
        <taxon>Actinomycetota</taxon>
        <taxon>Actinomycetes</taxon>
        <taxon>Micrococcales</taxon>
        <taxon>Microbacteriaceae</taxon>
        <taxon>Agrococcus</taxon>
    </lineage>
</organism>
<dbReference type="InterPro" id="IPR036097">
    <property type="entry name" value="HisK_dim/P_sf"/>
</dbReference>
<dbReference type="PANTHER" id="PTHR43711">
    <property type="entry name" value="TWO-COMPONENT HISTIDINE KINASE"/>
    <property type="match status" value="1"/>
</dbReference>
<dbReference type="EMBL" id="VOIR01000016">
    <property type="protein sequence ID" value="KAA6431342.1"/>
    <property type="molecule type" value="Genomic_DNA"/>
</dbReference>
<feature type="transmembrane region" description="Helical" evidence="8">
    <location>
        <begin position="51"/>
        <end position="67"/>
    </location>
</feature>
<keyword evidence="4" id="KW-0597">Phosphoprotein</keyword>
<evidence type="ECO:0000256" key="7">
    <source>
        <dbReference type="ARBA" id="ARBA00023012"/>
    </source>
</evidence>
<keyword evidence="8" id="KW-0472">Membrane</keyword>